<gene>
    <name evidence="8" type="ORF">WMO37_09895</name>
</gene>
<keyword evidence="2" id="KW-0547">Nucleotide-binding</keyword>
<keyword evidence="9" id="KW-1185">Reference proteome</keyword>
<keyword evidence="5" id="KW-0299">Galactose metabolism</keyword>
<evidence type="ECO:0000256" key="1">
    <source>
        <dbReference type="ARBA" id="ARBA00022679"/>
    </source>
</evidence>
<dbReference type="EMBL" id="JBBMFS010000008">
    <property type="protein sequence ID" value="MEQ2555316.1"/>
    <property type="molecule type" value="Genomic_DNA"/>
</dbReference>
<dbReference type="SUPFAM" id="SSF55060">
    <property type="entry name" value="GHMP Kinase, C-terminal domain"/>
    <property type="match status" value="1"/>
</dbReference>
<sequence>MEIFTPYRVCPLGAHVDHQHGVVTGFALDKGVKFEFEKTQDGSCFVKSKNFPGTVMFNIDDIPDRTYTWGDFIQGAVVALLRKYELHYGVKGVVEGQLPSGGLSSSAAVILTYLLAICKVNDITLTKPELINMAIWEERNYIGVNVGKLDQSCEVYCKKDAILFLDTQDDSSEIIPINPKMPDFEIMILFSGLERKLAGTAYNTRVDECKAASYALKAYSGMDYGKYDISVLRDVPYGIFLDYKALLPDTWRKRAEHYYEENRRVKEGIKAWKNGNIEKFGQLIFESGRSSIYKYETGSEELKVLQEIMQSTDGIYGGRFSGAGFNGSSMAIIDPGKKEEIENFVRTKYLTKFPDLEDKFSIHFCKTANGVTID</sequence>
<dbReference type="PANTHER" id="PTHR10457:SF6">
    <property type="entry name" value="GALACTURONOKINASE"/>
    <property type="match status" value="1"/>
</dbReference>
<dbReference type="Pfam" id="PF00288">
    <property type="entry name" value="GHMP_kinases_N"/>
    <property type="match status" value="1"/>
</dbReference>
<dbReference type="SUPFAM" id="SSF54211">
    <property type="entry name" value="Ribosomal protein S5 domain 2-like"/>
    <property type="match status" value="1"/>
</dbReference>
<name>A0ABV1H6L0_9FIRM</name>
<evidence type="ECO:0000259" key="6">
    <source>
        <dbReference type="Pfam" id="PF00288"/>
    </source>
</evidence>
<keyword evidence="4" id="KW-0067">ATP-binding</keyword>
<comment type="caution">
    <text evidence="8">The sequence shown here is derived from an EMBL/GenBank/DDBJ whole genome shotgun (WGS) entry which is preliminary data.</text>
</comment>
<dbReference type="PROSITE" id="PS00627">
    <property type="entry name" value="GHMP_KINASES_ATP"/>
    <property type="match status" value="1"/>
</dbReference>
<evidence type="ECO:0000259" key="7">
    <source>
        <dbReference type="Pfam" id="PF08544"/>
    </source>
</evidence>
<evidence type="ECO:0000256" key="3">
    <source>
        <dbReference type="ARBA" id="ARBA00022777"/>
    </source>
</evidence>
<dbReference type="InterPro" id="IPR036554">
    <property type="entry name" value="GHMP_kinase_C_sf"/>
</dbReference>
<evidence type="ECO:0000256" key="2">
    <source>
        <dbReference type="ARBA" id="ARBA00022741"/>
    </source>
</evidence>
<feature type="domain" description="GHMP kinase C-terminal" evidence="7">
    <location>
        <begin position="270"/>
        <end position="349"/>
    </location>
</feature>
<proteinExistence type="predicted"/>
<dbReference type="InterPro" id="IPR020568">
    <property type="entry name" value="Ribosomal_Su5_D2-typ_SF"/>
</dbReference>
<reference evidence="8" key="1">
    <citation type="submission" date="2024-03" db="EMBL/GenBank/DDBJ databases">
        <title>Human intestinal bacterial collection.</title>
        <authorList>
            <person name="Pauvert C."/>
            <person name="Hitch T.C.A."/>
            <person name="Clavel T."/>
        </authorList>
    </citation>
    <scope>NUCLEOTIDE SEQUENCE [LARGE SCALE GENOMIC DNA]</scope>
    <source>
        <strain evidence="8">CLA-AA-H89B</strain>
    </source>
</reference>
<feature type="domain" description="GHMP kinase N-terminal" evidence="6">
    <location>
        <begin position="72"/>
        <end position="156"/>
    </location>
</feature>
<evidence type="ECO:0000256" key="4">
    <source>
        <dbReference type="ARBA" id="ARBA00022840"/>
    </source>
</evidence>
<keyword evidence="3" id="KW-0418">Kinase</keyword>
<dbReference type="PIRSF" id="PIRSF000530">
    <property type="entry name" value="Galactokinase"/>
    <property type="match status" value="1"/>
</dbReference>
<dbReference type="InterPro" id="IPR006203">
    <property type="entry name" value="GHMP_knse_ATP-bd_CS"/>
</dbReference>
<protein>
    <submittedName>
        <fullName evidence="8">Galactokinase family protein</fullName>
    </submittedName>
</protein>
<dbReference type="InterPro" id="IPR000705">
    <property type="entry name" value="Galactokinase"/>
</dbReference>
<accession>A0ABV1H6L0</accession>
<dbReference type="PANTHER" id="PTHR10457">
    <property type="entry name" value="MEVALONATE KINASE/GALACTOKINASE"/>
    <property type="match status" value="1"/>
</dbReference>
<keyword evidence="1" id="KW-0808">Transferase</keyword>
<dbReference type="InterPro" id="IPR006204">
    <property type="entry name" value="GHMP_kinase_N_dom"/>
</dbReference>
<dbReference type="PRINTS" id="PR00959">
    <property type="entry name" value="MEVGALKINASE"/>
</dbReference>
<organism evidence="8 9">
    <name type="scientific">Lachnospira intestinalis</name>
    <dbReference type="NCBI Taxonomy" id="3133158"/>
    <lineage>
        <taxon>Bacteria</taxon>
        <taxon>Bacillati</taxon>
        <taxon>Bacillota</taxon>
        <taxon>Clostridia</taxon>
        <taxon>Lachnospirales</taxon>
        <taxon>Lachnospiraceae</taxon>
        <taxon>Lachnospira</taxon>
    </lineage>
</organism>
<dbReference type="Gene3D" id="3.30.230.10">
    <property type="match status" value="1"/>
</dbReference>
<evidence type="ECO:0000313" key="9">
    <source>
        <dbReference type="Proteomes" id="UP001546774"/>
    </source>
</evidence>
<dbReference type="Gene3D" id="3.30.70.890">
    <property type="entry name" value="GHMP kinase, C-terminal domain"/>
    <property type="match status" value="1"/>
</dbReference>
<evidence type="ECO:0000256" key="5">
    <source>
        <dbReference type="ARBA" id="ARBA00023144"/>
    </source>
</evidence>
<dbReference type="InterPro" id="IPR006206">
    <property type="entry name" value="Mevalonate/galactokinase"/>
</dbReference>
<evidence type="ECO:0000313" key="8">
    <source>
        <dbReference type="EMBL" id="MEQ2555316.1"/>
    </source>
</evidence>
<dbReference type="InterPro" id="IPR014721">
    <property type="entry name" value="Ribsml_uS5_D2-typ_fold_subgr"/>
</dbReference>
<keyword evidence="5" id="KW-0119">Carbohydrate metabolism</keyword>
<dbReference type="InterPro" id="IPR013750">
    <property type="entry name" value="GHMP_kinase_C_dom"/>
</dbReference>
<dbReference type="PRINTS" id="PR00473">
    <property type="entry name" value="GALCTOKINASE"/>
</dbReference>
<dbReference type="Pfam" id="PF08544">
    <property type="entry name" value="GHMP_kinases_C"/>
    <property type="match status" value="1"/>
</dbReference>
<dbReference type="Proteomes" id="UP001546774">
    <property type="component" value="Unassembled WGS sequence"/>
</dbReference>